<dbReference type="EMBL" id="JAIWYP010000008">
    <property type="protein sequence ID" value="KAH3790128.1"/>
    <property type="molecule type" value="Genomic_DNA"/>
</dbReference>
<evidence type="ECO:0000313" key="1">
    <source>
        <dbReference type="EMBL" id="KAH3790128.1"/>
    </source>
</evidence>
<dbReference type="AlphaFoldDB" id="A0A9D4IZJ7"/>
<keyword evidence="2" id="KW-1185">Reference proteome</keyword>
<reference evidence="1" key="1">
    <citation type="journal article" date="2019" name="bioRxiv">
        <title>The Genome of the Zebra Mussel, Dreissena polymorpha: A Resource for Invasive Species Research.</title>
        <authorList>
            <person name="McCartney M.A."/>
            <person name="Auch B."/>
            <person name="Kono T."/>
            <person name="Mallez S."/>
            <person name="Zhang Y."/>
            <person name="Obille A."/>
            <person name="Becker A."/>
            <person name="Abrahante J.E."/>
            <person name="Garbe J."/>
            <person name="Badalamenti J.P."/>
            <person name="Herman A."/>
            <person name="Mangelson H."/>
            <person name="Liachko I."/>
            <person name="Sullivan S."/>
            <person name="Sone E.D."/>
            <person name="Koren S."/>
            <person name="Silverstein K.A.T."/>
            <person name="Beckman K.B."/>
            <person name="Gohl D.M."/>
        </authorList>
    </citation>
    <scope>NUCLEOTIDE SEQUENCE</scope>
    <source>
        <strain evidence="1">Duluth1</strain>
        <tissue evidence="1">Whole animal</tissue>
    </source>
</reference>
<accession>A0A9D4IZJ7</accession>
<evidence type="ECO:0000313" key="2">
    <source>
        <dbReference type="Proteomes" id="UP000828390"/>
    </source>
</evidence>
<comment type="caution">
    <text evidence="1">The sequence shown here is derived from an EMBL/GenBank/DDBJ whole genome shotgun (WGS) entry which is preliminary data.</text>
</comment>
<dbReference type="Proteomes" id="UP000828390">
    <property type="component" value="Unassembled WGS sequence"/>
</dbReference>
<organism evidence="1 2">
    <name type="scientific">Dreissena polymorpha</name>
    <name type="common">Zebra mussel</name>
    <name type="synonym">Mytilus polymorpha</name>
    <dbReference type="NCBI Taxonomy" id="45954"/>
    <lineage>
        <taxon>Eukaryota</taxon>
        <taxon>Metazoa</taxon>
        <taxon>Spiralia</taxon>
        <taxon>Lophotrochozoa</taxon>
        <taxon>Mollusca</taxon>
        <taxon>Bivalvia</taxon>
        <taxon>Autobranchia</taxon>
        <taxon>Heteroconchia</taxon>
        <taxon>Euheterodonta</taxon>
        <taxon>Imparidentia</taxon>
        <taxon>Neoheterodontei</taxon>
        <taxon>Myida</taxon>
        <taxon>Dreissenoidea</taxon>
        <taxon>Dreissenidae</taxon>
        <taxon>Dreissena</taxon>
    </lineage>
</organism>
<proteinExistence type="predicted"/>
<reference evidence="1" key="2">
    <citation type="submission" date="2020-11" db="EMBL/GenBank/DDBJ databases">
        <authorList>
            <person name="McCartney M.A."/>
            <person name="Auch B."/>
            <person name="Kono T."/>
            <person name="Mallez S."/>
            <person name="Becker A."/>
            <person name="Gohl D.M."/>
            <person name="Silverstein K.A.T."/>
            <person name="Koren S."/>
            <person name="Bechman K.B."/>
            <person name="Herman A."/>
            <person name="Abrahante J.E."/>
            <person name="Garbe J."/>
        </authorList>
    </citation>
    <scope>NUCLEOTIDE SEQUENCE</scope>
    <source>
        <strain evidence="1">Duluth1</strain>
        <tissue evidence="1">Whole animal</tissue>
    </source>
</reference>
<sequence length="76" mass="8619">MQCPTAAKKSCAVLFTDAISSHRRCIFFRTRFANGSPCSYRYISASAKALSYCRHVMTFHNDQHPCIGRCIVIDKE</sequence>
<protein>
    <submittedName>
        <fullName evidence="1">Uncharacterized protein</fullName>
    </submittedName>
</protein>
<gene>
    <name evidence="1" type="ORF">DPMN_168323</name>
</gene>
<name>A0A9D4IZJ7_DREPO</name>